<gene>
    <name evidence="2" type="ORF">JCGZ_02477</name>
</gene>
<evidence type="ECO:0000313" key="2">
    <source>
        <dbReference type="EMBL" id="KDP22055.1"/>
    </source>
</evidence>
<dbReference type="EMBL" id="KK915448">
    <property type="protein sequence ID" value="KDP22055.1"/>
    <property type="molecule type" value="Genomic_DNA"/>
</dbReference>
<proteinExistence type="predicted"/>
<name>A0A067JPX9_JATCU</name>
<dbReference type="AlphaFoldDB" id="A0A067JPX9"/>
<organism evidence="2 3">
    <name type="scientific">Jatropha curcas</name>
    <name type="common">Barbados nut</name>
    <dbReference type="NCBI Taxonomy" id="180498"/>
    <lineage>
        <taxon>Eukaryota</taxon>
        <taxon>Viridiplantae</taxon>
        <taxon>Streptophyta</taxon>
        <taxon>Embryophyta</taxon>
        <taxon>Tracheophyta</taxon>
        <taxon>Spermatophyta</taxon>
        <taxon>Magnoliopsida</taxon>
        <taxon>eudicotyledons</taxon>
        <taxon>Gunneridae</taxon>
        <taxon>Pentapetalae</taxon>
        <taxon>rosids</taxon>
        <taxon>fabids</taxon>
        <taxon>Malpighiales</taxon>
        <taxon>Euphorbiaceae</taxon>
        <taxon>Crotonoideae</taxon>
        <taxon>Jatropheae</taxon>
        <taxon>Jatropha</taxon>
    </lineage>
</organism>
<keyword evidence="3" id="KW-1185">Reference proteome</keyword>
<reference evidence="2 3" key="1">
    <citation type="journal article" date="2014" name="PLoS ONE">
        <title>Global Analysis of Gene Expression Profiles in Physic Nut (Jatropha curcas L.) Seedlings Exposed to Salt Stress.</title>
        <authorList>
            <person name="Zhang L."/>
            <person name="Zhang C."/>
            <person name="Wu P."/>
            <person name="Chen Y."/>
            <person name="Li M."/>
            <person name="Jiang H."/>
            <person name="Wu G."/>
        </authorList>
    </citation>
    <scope>NUCLEOTIDE SEQUENCE [LARGE SCALE GENOMIC DNA]</scope>
    <source>
        <strain evidence="3">cv. GZQX0401</strain>
        <tissue evidence="2">Young leaves</tissue>
    </source>
</reference>
<evidence type="ECO:0000256" key="1">
    <source>
        <dbReference type="SAM" id="MobiDB-lite"/>
    </source>
</evidence>
<accession>A0A067JPX9</accession>
<sequence>MGITTIVVAMGGVRAEEMESRGRGRTLAREKAAKNPNGDHFNNLQDDNTDFLCSANKDEGPTWVRSGRNQVLRNPKIGPRSVSTEAIEQFFDPQENFWSVKNNGPILSKPVSLAHKGQATQNVSSGSCRAAAEREHVLILGGKSNTVKTHLMVARDNMDIRLAGLVNPEPPNHFHDPSQPHPSTPNLDQEIVIGSSICDDELMVVEETPAQGTHKPHPSFVELVADALKNPPPERGAIN</sequence>
<feature type="region of interest" description="Disordered" evidence="1">
    <location>
        <begin position="167"/>
        <end position="188"/>
    </location>
</feature>
<evidence type="ECO:0000313" key="3">
    <source>
        <dbReference type="Proteomes" id="UP000027138"/>
    </source>
</evidence>
<protein>
    <submittedName>
        <fullName evidence="2">Uncharacterized protein</fullName>
    </submittedName>
</protein>
<dbReference type="Proteomes" id="UP000027138">
    <property type="component" value="Unassembled WGS sequence"/>
</dbReference>